<dbReference type="AlphaFoldDB" id="V5H165"/>
<sequence>MNNMGRFSLVVILVVCVVAHFVHGTDTVEETVKADDGEYEIITGDCNTALAKEMVYREHVQKTALPLVSRDAKSSWSGNARIYCLKVLNQKDESNGSTCAITDGGIGFDHVTIEMHSKANHGLEFDIEIYAS</sequence>
<dbReference type="Pfam" id="PF15868">
    <property type="entry name" value="MBF2"/>
    <property type="match status" value="1"/>
</dbReference>
<proteinExistence type="predicted"/>
<organism evidence="2">
    <name type="scientific">Anoplophora glabripennis</name>
    <name type="common">Asian longhorn beetle</name>
    <name type="synonym">Anoplophora nobilis</name>
    <dbReference type="NCBI Taxonomy" id="217634"/>
    <lineage>
        <taxon>Eukaryota</taxon>
        <taxon>Metazoa</taxon>
        <taxon>Ecdysozoa</taxon>
        <taxon>Arthropoda</taxon>
        <taxon>Hexapoda</taxon>
        <taxon>Insecta</taxon>
        <taxon>Pterygota</taxon>
        <taxon>Neoptera</taxon>
        <taxon>Endopterygota</taxon>
        <taxon>Coleoptera</taxon>
        <taxon>Polyphaga</taxon>
        <taxon>Cucujiformia</taxon>
        <taxon>Chrysomeloidea</taxon>
        <taxon>Cerambycidae</taxon>
        <taxon>Lamiinae</taxon>
        <taxon>Lamiini</taxon>
        <taxon>Anoplophora</taxon>
    </lineage>
</organism>
<accession>V5H165</accession>
<evidence type="ECO:0000256" key="1">
    <source>
        <dbReference type="SAM" id="SignalP"/>
    </source>
</evidence>
<feature type="signal peptide" evidence="1">
    <location>
        <begin position="1"/>
        <end position="24"/>
    </location>
</feature>
<keyword evidence="1" id="KW-0732">Signal</keyword>
<name>V5H165_ANOGL</name>
<gene>
    <name evidence="2" type="primary">SSP</name>
</gene>
<dbReference type="InterPro" id="IPR031734">
    <property type="entry name" value="MBF2"/>
</dbReference>
<dbReference type="EMBL" id="GALX01001888">
    <property type="protein sequence ID" value="JAB66578.1"/>
    <property type="molecule type" value="Transcribed_RNA"/>
</dbReference>
<protein>
    <submittedName>
        <fullName evidence="2">Putative secreted peptide</fullName>
    </submittedName>
</protein>
<feature type="chain" id="PRO_5004734860" evidence="1">
    <location>
        <begin position="25"/>
        <end position="132"/>
    </location>
</feature>
<reference evidence="2" key="1">
    <citation type="submission" date="2013-07" db="EMBL/GenBank/DDBJ databases">
        <title>Midgut Transcriptome Profiling of Anoplphora glabripennis, a Lignocellulose Degrading, Wood-Boring Cerambycid.</title>
        <authorList>
            <person name="Scully E.D."/>
            <person name="Hoover K."/>
            <person name="Carlson J.E."/>
            <person name="Tien M."/>
            <person name="Geib S.M."/>
        </authorList>
    </citation>
    <scope>NUCLEOTIDE SEQUENCE</scope>
</reference>
<evidence type="ECO:0000313" key="2">
    <source>
        <dbReference type="EMBL" id="JAB66578.1"/>
    </source>
</evidence>